<dbReference type="InterPro" id="IPR038377">
    <property type="entry name" value="Na/Glc_symporter_sf"/>
</dbReference>
<dbReference type="GO" id="GO:0005886">
    <property type="term" value="C:plasma membrane"/>
    <property type="evidence" value="ECO:0007669"/>
    <property type="project" value="UniProtKB-SubCell"/>
</dbReference>
<feature type="transmembrane region" description="Helical" evidence="10">
    <location>
        <begin position="183"/>
        <end position="201"/>
    </location>
</feature>
<feature type="transmembrane region" description="Helical" evidence="10">
    <location>
        <begin position="77"/>
        <end position="96"/>
    </location>
</feature>
<feature type="transmembrane region" description="Helical" evidence="10">
    <location>
        <begin position="153"/>
        <end position="171"/>
    </location>
</feature>
<dbReference type="GO" id="GO:0015293">
    <property type="term" value="F:symporter activity"/>
    <property type="evidence" value="ECO:0007669"/>
    <property type="project" value="UniProtKB-KW"/>
</dbReference>
<feature type="transmembrane region" description="Helical" evidence="10">
    <location>
        <begin position="387"/>
        <end position="410"/>
    </location>
</feature>
<gene>
    <name evidence="11" type="ORF">SAMN05661003_103269</name>
</gene>
<evidence type="ECO:0000256" key="7">
    <source>
        <dbReference type="ARBA" id="ARBA00022989"/>
    </source>
</evidence>
<evidence type="ECO:0000256" key="2">
    <source>
        <dbReference type="ARBA" id="ARBA00006434"/>
    </source>
</evidence>
<name>A0A1G7A4P7_9BACT</name>
<feature type="transmembrane region" description="Helical" evidence="10">
    <location>
        <begin position="541"/>
        <end position="565"/>
    </location>
</feature>
<feature type="transmembrane region" description="Helical" evidence="10">
    <location>
        <begin position="611"/>
        <end position="630"/>
    </location>
</feature>
<proteinExistence type="inferred from homology"/>
<dbReference type="RefSeq" id="WP_092076952.1">
    <property type="nucleotide sequence ID" value="NZ_FNAQ01000003.1"/>
</dbReference>
<dbReference type="PROSITE" id="PS50283">
    <property type="entry name" value="NA_SOLUT_SYMP_3"/>
    <property type="match status" value="1"/>
</dbReference>
<evidence type="ECO:0000256" key="10">
    <source>
        <dbReference type="SAM" id="Phobius"/>
    </source>
</evidence>
<dbReference type="InterPro" id="IPR001734">
    <property type="entry name" value="Na/solute_symporter"/>
</dbReference>
<feature type="transmembrane region" description="Helical" evidence="10">
    <location>
        <begin position="572"/>
        <end position="591"/>
    </location>
</feature>
<keyword evidence="3" id="KW-0813">Transport</keyword>
<evidence type="ECO:0000256" key="5">
    <source>
        <dbReference type="ARBA" id="ARBA00022692"/>
    </source>
</evidence>
<keyword evidence="8 10" id="KW-0472">Membrane</keyword>
<feature type="transmembrane region" description="Helical" evidence="10">
    <location>
        <begin position="468"/>
        <end position="495"/>
    </location>
</feature>
<keyword evidence="5 10" id="KW-0812">Transmembrane</keyword>
<dbReference type="Gene3D" id="1.20.1730.10">
    <property type="entry name" value="Sodium/glucose cotransporter"/>
    <property type="match status" value="2"/>
</dbReference>
<feature type="transmembrane region" description="Helical" evidence="10">
    <location>
        <begin position="515"/>
        <end position="535"/>
    </location>
</feature>
<dbReference type="OrthoDB" id="9764416at2"/>
<evidence type="ECO:0000256" key="8">
    <source>
        <dbReference type="ARBA" id="ARBA00023136"/>
    </source>
</evidence>
<dbReference type="GO" id="GO:0015123">
    <property type="term" value="F:acetate transmembrane transporter activity"/>
    <property type="evidence" value="ECO:0007669"/>
    <property type="project" value="TreeGrafter"/>
</dbReference>
<protein>
    <submittedName>
        <fullName evidence="11">Cation/acetate symporter</fullName>
    </submittedName>
</protein>
<sequence length="636" mass="67374">MLVEQSRLAVALFLLMVAAVVGLSIQLVRRTSSPAGYFVAGGRIHWGVNGIAFVGDYLSAASFLGVSGLIATVGYDGVLYSVGFLCGWVVALFLVAEPMRRLGRLTFTDALDARFNCRPLRLVAAISTLVVSLFYLIPQMVGAGALVTPLLGIPYYLGVLLVGVVVTVIVATSGMTSTTYIQFIKGIALLLVSLVLTLALLQRGLVAPPALAPPATPLVTLQGQISAAGLQLADPAWQAASDWQQSPAYAAGFVPLRRTDGEVVPWWLATEENGALLLYQTQYQQRDGAGHWLYNGAPPEAGRLFAVGHLARLAGGDGLRTGPLSPLAFLRVLYRSELYLWPSRVYRDAGGQPVQVFYPQRTAGACLFQPGGLFPLAEGGWRDRLDFLSLMLALVCGTAALPHILIRYYTVPSQAAARRSTVVAIGGIGLFYLLSVFLGFGAMASGCINVMDSNMTLPLLARSFGQPLFAVVTAVAFTAVLGTVSGLIVAASGAVAHDIMDRFMGLQMSATDKVVAGRLVAVVLGCIAIWLGIVFEGMNVSYLAGWAFALAAAANLPALLLALFWPRATWQGLVASIITGLVAALLLILLSPEMYLRYGLLAADAPFALNQPALVALPLSTLVLVLVSRLTRRRGA</sequence>
<reference evidence="12" key="1">
    <citation type="submission" date="2016-10" db="EMBL/GenBank/DDBJ databases">
        <authorList>
            <person name="Varghese N."/>
            <person name="Submissions S."/>
        </authorList>
    </citation>
    <scope>NUCLEOTIDE SEQUENCE [LARGE SCALE GENOMIC DNA]</scope>
    <source>
        <strain evidence="12">DSM 8987</strain>
    </source>
</reference>
<dbReference type="CDD" id="cd11480">
    <property type="entry name" value="SLC5sbd_u4"/>
    <property type="match status" value="1"/>
</dbReference>
<feature type="transmembrane region" description="Helical" evidence="10">
    <location>
        <begin position="46"/>
        <end position="71"/>
    </location>
</feature>
<keyword evidence="12" id="KW-1185">Reference proteome</keyword>
<dbReference type="InterPro" id="IPR050277">
    <property type="entry name" value="Sodium:Solute_Symporter"/>
</dbReference>
<comment type="subcellular location">
    <subcellularLocation>
        <location evidence="1">Cell membrane</location>
        <topology evidence="1">Multi-pass membrane protein</topology>
    </subcellularLocation>
</comment>
<evidence type="ECO:0000256" key="4">
    <source>
        <dbReference type="ARBA" id="ARBA00022475"/>
    </source>
</evidence>
<evidence type="ECO:0000313" key="12">
    <source>
        <dbReference type="Proteomes" id="UP000243205"/>
    </source>
</evidence>
<dbReference type="EMBL" id="FNAQ01000003">
    <property type="protein sequence ID" value="SDE09809.1"/>
    <property type="molecule type" value="Genomic_DNA"/>
</dbReference>
<feature type="transmembrane region" description="Helical" evidence="10">
    <location>
        <begin position="6"/>
        <end position="25"/>
    </location>
</feature>
<evidence type="ECO:0000313" key="11">
    <source>
        <dbReference type="EMBL" id="SDE09809.1"/>
    </source>
</evidence>
<keyword evidence="6" id="KW-0769">Symport</keyword>
<feature type="transmembrane region" description="Helical" evidence="10">
    <location>
        <begin position="122"/>
        <end position="141"/>
    </location>
</feature>
<dbReference type="AlphaFoldDB" id="A0A1G7A4P7"/>
<evidence type="ECO:0000256" key="1">
    <source>
        <dbReference type="ARBA" id="ARBA00004651"/>
    </source>
</evidence>
<organism evidence="11 12">
    <name type="scientific">Desulfuromonas thiophila</name>
    <dbReference type="NCBI Taxonomy" id="57664"/>
    <lineage>
        <taxon>Bacteria</taxon>
        <taxon>Pseudomonadati</taxon>
        <taxon>Thermodesulfobacteriota</taxon>
        <taxon>Desulfuromonadia</taxon>
        <taxon>Desulfuromonadales</taxon>
        <taxon>Desulfuromonadaceae</taxon>
        <taxon>Desulfuromonas</taxon>
    </lineage>
</organism>
<keyword evidence="7 10" id="KW-1133">Transmembrane helix</keyword>
<dbReference type="PANTHER" id="PTHR48086">
    <property type="entry name" value="SODIUM/PROLINE SYMPORTER-RELATED"/>
    <property type="match status" value="1"/>
</dbReference>
<evidence type="ECO:0000256" key="3">
    <source>
        <dbReference type="ARBA" id="ARBA00022448"/>
    </source>
</evidence>
<feature type="transmembrane region" description="Helical" evidence="10">
    <location>
        <begin position="422"/>
        <end position="448"/>
    </location>
</feature>
<accession>A0A1G7A4P7</accession>
<dbReference type="PANTHER" id="PTHR48086:SF6">
    <property type="entry name" value="CATION_ACETATE SYMPORTER ACTP"/>
    <property type="match status" value="1"/>
</dbReference>
<dbReference type="Pfam" id="PF00474">
    <property type="entry name" value="SSF"/>
    <property type="match status" value="2"/>
</dbReference>
<evidence type="ECO:0000256" key="9">
    <source>
        <dbReference type="RuleBase" id="RU362091"/>
    </source>
</evidence>
<comment type="similarity">
    <text evidence="2 9">Belongs to the sodium:solute symporter (SSF) (TC 2.A.21) family.</text>
</comment>
<dbReference type="Proteomes" id="UP000243205">
    <property type="component" value="Unassembled WGS sequence"/>
</dbReference>
<dbReference type="GO" id="GO:0006847">
    <property type="term" value="P:plasma membrane acetate transport"/>
    <property type="evidence" value="ECO:0007669"/>
    <property type="project" value="TreeGrafter"/>
</dbReference>
<evidence type="ECO:0000256" key="6">
    <source>
        <dbReference type="ARBA" id="ARBA00022847"/>
    </source>
</evidence>
<dbReference type="STRING" id="57664.SAMN05661003_103269"/>
<keyword evidence="4" id="KW-1003">Cell membrane</keyword>